<dbReference type="AlphaFoldDB" id="A0A9W9YNB9"/>
<dbReference type="Proteomes" id="UP001163046">
    <property type="component" value="Unassembled WGS sequence"/>
</dbReference>
<name>A0A9W9YNB9_9CNID</name>
<keyword evidence="2" id="KW-1185">Reference proteome</keyword>
<protein>
    <submittedName>
        <fullName evidence="1">Uncharacterized protein</fullName>
    </submittedName>
</protein>
<evidence type="ECO:0000313" key="1">
    <source>
        <dbReference type="EMBL" id="KAJ7360087.1"/>
    </source>
</evidence>
<comment type="caution">
    <text evidence="1">The sequence shown here is derived from an EMBL/GenBank/DDBJ whole genome shotgun (WGS) entry which is preliminary data.</text>
</comment>
<organism evidence="1 2">
    <name type="scientific">Desmophyllum pertusum</name>
    <dbReference type="NCBI Taxonomy" id="174260"/>
    <lineage>
        <taxon>Eukaryota</taxon>
        <taxon>Metazoa</taxon>
        <taxon>Cnidaria</taxon>
        <taxon>Anthozoa</taxon>
        <taxon>Hexacorallia</taxon>
        <taxon>Scleractinia</taxon>
        <taxon>Caryophylliina</taxon>
        <taxon>Caryophylliidae</taxon>
        <taxon>Desmophyllum</taxon>
    </lineage>
</organism>
<evidence type="ECO:0000313" key="2">
    <source>
        <dbReference type="Proteomes" id="UP001163046"/>
    </source>
</evidence>
<accession>A0A9W9YNB9</accession>
<reference evidence="1" key="1">
    <citation type="submission" date="2023-01" db="EMBL/GenBank/DDBJ databases">
        <title>Genome assembly of the deep-sea coral Lophelia pertusa.</title>
        <authorList>
            <person name="Herrera S."/>
            <person name="Cordes E."/>
        </authorList>
    </citation>
    <scope>NUCLEOTIDE SEQUENCE</scope>
    <source>
        <strain evidence="1">USNM1676648</strain>
        <tissue evidence="1">Polyp</tissue>
    </source>
</reference>
<gene>
    <name evidence="1" type="ORF">OS493_018071</name>
</gene>
<proteinExistence type="predicted"/>
<sequence>MTSAVLHVEKLTFAPVKKNAFKKRTAPGKFAEIRRKIFADQLEQVACRQQENAEALEMGFRPLGLLSPPEEMRISKVDAFSQRAEASTSEEDCREVFTQKSD</sequence>
<dbReference type="EMBL" id="MU827311">
    <property type="protein sequence ID" value="KAJ7360087.1"/>
    <property type="molecule type" value="Genomic_DNA"/>
</dbReference>